<dbReference type="Proteomes" id="UP000304912">
    <property type="component" value="Chromosome"/>
</dbReference>
<evidence type="ECO:0000313" key="3">
    <source>
        <dbReference type="Proteomes" id="UP000304912"/>
    </source>
</evidence>
<organism evidence="2 3">
    <name type="scientific">Salinimonas iocasae</name>
    <dbReference type="NCBI Taxonomy" id="2572577"/>
    <lineage>
        <taxon>Bacteria</taxon>
        <taxon>Pseudomonadati</taxon>
        <taxon>Pseudomonadota</taxon>
        <taxon>Gammaproteobacteria</taxon>
        <taxon>Alteromonadales</taxon>
        <taxon>Alteromonadaceae</taxon>
        <taxon>Alteromonas/Salinimonas group</taxon>
        <taxon>Salinimonas</taxon>
    </lineage>
</organism>
<evidence type="ECO:0000313" key="2">
    <source>
        <dbReference type="EMBL" id="QCZ94383.1"/>
    </source>
</evidence>
<accession>A0A5B7YGG4</accession>
<gene>
    <name evidence="2" type="ORF">FBQ74_13295</name>
</gene>
<dbReference type="EMBL" id="CP039852">
    <property type="protein sequence ID" value="QCZ94383.1"/>
    <property type="molecule type" value="Genomic_DNA"/>
</dbReference>
<dbReference type="KEGG" id="salk:FBQ74_13295"/>
<feature type="domain" description="TniQ" evidence="1">
    <location>
        <begin position="18"/>
        <end position="131"/>
    </location>
</feature>
<evidence type="ECO:0000259" key="1">
    <source>
        <dbReference type="Pfam" id="PF06527"/>
    </source>
</evidence>
<name>A0A5B7YGG4_9ALTE</name>
<keyword evidence="3" id="KW-1185">Reference proteome</keyword>
<protein>
    <recommendedName>
        <fullName evidence="1">TniQ domain-containing protein</fullName>
    </recommendedName>
</protein>
<proteinExistence type="predicted"/>
<dbReference type="OrthoDB" id="6917259at2"/>
<dbReference type="Pfam" id="PF06527">
    <property type="entry name" value="TniQ"/>
    <property type="match status" value="1"/>
</dbReference>
<dbReference type="AlphaFoldDB" id="A0A5B7YGG4"/>
<reference evidence="2 3" key="1">
    <citation type="submission" date="2019-04" db="EMBL/GenBank/DDBJ databases">
        <title>Salinimonas iocasae sp. nov., a halophilic bacterium isolated from the outer tube casing of tubeworms in Okinawa Trough.</title>
        <authorList>
            <person name="Zhang H."/>
            <person name="Wang H."/>
            <person name="Li C."/>
        </authorList>
    </citation>
    <scope>NUCLEOTIDE SEQUENCE [LARGE SCALE GENOMIC DNA]</scope>
    <source>
        <strain evidence="2 3">KX18D6</strain>
    </source>
</reference>
<dbReference type="InterPro" id="IPR009492">
    <property type="entry name" value="TniQ"/>
</dbReference>
<sequence>MAGNTMTHNRRIPIPTLPKTGESCIGYFDRLAILHGYGGSQELLSILGAKVRSSTLDTYKGQLRAIESLKAVFPLSQRDKLAAHGFEFAESKLFRARGLRVCPECVDENTCHNFRFQTIDVTVCPTHNCLLIDKCHACEKPVASTSTRACVHCGNFLFTQKRSISPSYKQLMTDRRKKGVMFEQLILTVAQFLARPFDFIGAAIDLKKLSCDKAHEVFTVLSYFIYCDSYRRQYKSDYSQKIEAPDFFGKMESAFKQRKFAQLEALLGTHSLLNLYTLEKPSPLKLVKTLEPCLNTAHYERRLPKSMHSPEQWSKALTQQNIVDMLHFELADVKYLQHTNHIKKLHGEVASHSCYHVEELAESLLQAIPQSDKRFLFEIRFSEINSQVLGRFLLSKAELLNSVICGKITSRRVSLEHHDRLQDAIFLDLEALESFVVNHFANTPSKVSMGHLAWLLSMNAEDFKRAHKQSPFIGLHKVKSDLLSADSIPNFFSNYVCVSRLAYLSQIDPYELIGYLNTLNVEKRTLSVNSHLSILYRRTPEVSAVISDLERIGKLKINFAIN</sequence>